<dbReference type="Pfam" id="PF07963">
    <property type="entry name" value="N_methyl"/>
    <property type="match status" value="1"/>
</dbReference>
<dbReference type="InterPro" id="IPR012902">
    <property type="entry name" value="N_methyl_site"/>
</dbReference>
<dbReference type="InterPro" id="IPR045584">
    <property type="entry name" value="Pilin-like"/>
</dbReference>
<gene>
    <name evidence="2" type="ORF">ACFOMG_01055</name>
</gene>
<protein>
    <submittedName>
        <fullName evidence="2">Type II secretion system protein</fullName>
    </submittedName>
</protein>
<proteinExistence type="predicted"/>
<feature type="transmembrane region" description="Helical" evidence="1">
    <location>
        <begin position="7"/>
        <end position="27"/>
    </location>
</feature>
<dbReference type="SUPFAM" id="SSF54523">
    <property type="entry name" value="Pili subunits"/>
    <property type="match status" value="1"/>
</dbReference>
<dbReference type="Gene3D" id="3.30.700.10">
    <property type="entry name" value="Glycoprotein, Type 4 Pilin"/>
    <property type="match status" value="1"/>
</dbReference>
<evidence type="ECO:0000313" key="3">
    <source>
        <dbReference type="Proteomes" id="UP001595722"/>
    </source>
</evidence>
<keyword evidence="1" id="KW-1133">Transmembrane helix</keyword>
<keyword evidence="1" id="KW-0472">Membrane</keyword>
<dbReference type="PROSITE" id="PS00409">
    <property type="entry name" value="PROKAR_NTER_METHYL"/>
    <property type="match status" value="1"/>
</dbReference>
<dbReference type="NCBIfam" id="TIGR02532">
    <property type="entry name" value="IV_pilin_GFxxxE"/>
    <property type="match status" value="1"/>
</dbReference>
<keyword evidence="3" id="KW-1185">Reference proteome</keyword>
<organism evidence="2 3">
    <name type="scientific">Bacterioplanoides pacificum</name>
    <dbReference type="NCBI Taxonomy" id="1171596"/>
    <lineage>
        <taxon>Bacteria</taxon>
        <taxon>Pseudomonadati</taxon>
        <taxon>Pseudomonadota</taxon>
        <taxon>Gammaproteobacteria</taxon>
        <taxon>Oceanospirillales</taxon>
        <taxon>Oceanospirillaceae</taxon>
        <taxon>Bacterioplanoides</taxon>
    </lineage>
</organism>
<accession>A0ABV7VPK3</accession>
<keyword evidence="1" id="KW-0812">Transmembrane</keyword>
<dbReference type="EMBL" id="JBHRYB010000001">
    <property type="protein sequence ID" value="MFC3678696.1"/>
    <property type="molecule type" value="Genomic_DNA"/>
</dbReference>
<reference evidence="3" key="1">
    <citation type="journal article" date="2019" name="Int. J. Syst. Evol. Microbiol.">
        <title>The Global Catalogue of Microorganisms (GCM) 10K type strain sequencing project: providing services to taxonomists for standard genome sequencing and annotation.</title>
        <authorList>
            <consortium name="The Broad Institute Genomics Platform"/>
            <consortium name="The Broad Institute Genome Sequencing Center for Infectious Disease"/>
            <person name="Wu L."/>
            <person name="Ma J."/>
        </authorList>
    </citation>
    <scope>NUCLEOTIDE SEQUENCE [LARGE SCALE GENOMIC DNA]</scope>
    <source>
        <strain evidence="3">KCTC 42424</strain>
    </source>
</reference>
<evidence type="ECO:0000256" key="1">
    <source>
        <dbReference type="SAM" id="Phobius"/>
    </source>
</evidence>
<dbReference type="RefSeq" id="WP_376864246.1">
    <property type="nucleotide sequence ID" value="NZ_JBHRYB010000001.1"/>
</dbReference>
<name>A0ABV7VPK3_9GAMM</name>
<dbReference type="Proteomes" id="UP001595722">
    <property type="component" value="Unassembled WGS sequence"/>
</dbReference>
<sequence length="159" mass="16066">MKKQAGFTLIELIMVIVILGVLSAFALPRFADLGGEARTAAIQGAFGAVKSSANIAHAQWLADGGNATSVVLEGETIDLVNGYPQAIDITAATTTGGILEASQITAQDYTIDATNAAATAAGVIRIRATGATTPAQCQVEYDAADANAAPVITITVTGC</sequence>
<comment type="caution">
    <text evidence="2">The sequence shown here is derived from an EMBL/GenBank/DDBJ whole genome shotgun (WGS) entry which is preliminary data.</text>
</comment>
<evidence type="ECO:0000313" key="2">
    <source>
        <dbReference type="EMBL" id="MFC3678696.1"/>
    </source>
</evidence>